<dbReference type="EMBL" id="HBIX01014830">
    <property type="protein sequence ID" value="CAE0718087.1"/>
    <property type="molecule type" value="Transcribed_RNA"/>
</dbReference>
<organism evidence="3">
    <name type="scientific">Pseudo-nitzschia australis</name>
    <dbReference type="NCBI Taxonomy" id="44445"/>
    <lineage>
        <taxon>Eukaryota</taxon>
        <taxon>Sar</taxon>
        <taxon>Stramenopiles</taxon>
        <taxon>Ochrophyta</taxon>
        <taxon>Bacillariophyta</taxon>
        <taxon>Bacillariophyceae</taxon>
        <taxon>Bacillariophycidae</taxon>
        <taxon>Bacillariales</taxon>
        <taxon>Bacillariaceae</taxon>
        <taxon>Pseudo-nitzschia</taxon>
    </lineage>
</organism>
<keyword evidence="1" id="KW-0175">Coiled coil</keyword>
<name>A0A7S4AJL5_9STRA</name>
<proteinExistence type="predicted"/>
<accession>A0A7S4AJL5</accession>
<feature type="compositionally biased region" description="Polar residues" evidence="2">
    <location>
        <begin position="613"/>
        <end position="628"/>
    </location>
</feature>
<evidence type="ECO:0000256" key="1">
    <source>
        <dbReference type="SAM" id="Coils"/>
    </source>
</evidence>
<sequence length="628" mass="70962">MATEGPKIEAVKENGEVAGDPMAYSSSFDSEEFKRSFALNYELKEKPKVLFAMALGFPEFDGILDRPPISTIKRKELNDQYIPKAEDYKNEIKRRAHYFMNDDQESNYYTEQLKRPHPLKTKRSSIVLPQPNQWLNTQLKKWLTERPLNPDDKDVKFLRYQIKRALDFLTSDVTNTVNGQDVLQEFPVLPTPADAPLDGPAITGGVGNGETKVSVPITETIMASNPHSSSNVSLSLGDLETDQFVYSTDHDSVDYKLSAAETFVLKGKQPRILFAMAHGIPELQSLIEKTTQNLVKRKEVTEEFMPRAEDFRYEIKRRANYFMNMEEQKSYYLQELEMKNPLENMRGIVTLPQPAQWKVHALKQWLAERPLKPDERDLKFLNTSIRQCTKALADAVIKDPTLTQHGVKRSATMMLSGEITSALTEGNLTGGPLMQVLAKQDAILGAVKKQNQQQSILNKITVLTQSIMGYNQEISIKQSTLGDIQNRILTVEMKVAENPAAEEGLKTIIAKHEASKSEVESQIKLLEEKIADVRAQVDAQNEALNTIDNEEDDHGHEQYEQNHDAHVHSHEVPTKTEMVPPVTAPEPEIAELPQKKVKQDEQPQYELGVAEQQPMNQSSGNTDQQAEV</sequence>
<reference evidence="3" key="1">
    <citation type="submission" date="2021-01" db="EMBL/GenBank/DDBJ databases">
        <authorList>
            <person name="Corre E."/>
            <person name="Pelletier E."/>
            <person name="Niang G."/>
            <person name="Scheremetjew M."/>
            <person name="Finn R."/>
            <person name="Kale V."/>
            <person name="Holt S."/>
            <person name="Cochrane G."/>
            <person name="Meng A."/>
            <person name="Brown T."/>
            <person name="Cohen L."/>
        </authorList>
    </citation>
    <scope>NUCLEOTIDE SEQUENCE</scope>
    <source>
        <strain evidence="3">10249 10 AB</strain>
    </source>
</reference>
<evidence type="ECO:0000313" key="3">
    <source>
        <dbReference type="EMBL" id="CAE0718087.1"/>
    </source>
</evidence>
<feature type="coiled-coil region" evidence="1">
    <location>
        <begin position="509"/>
        <end position="550"/>
    </location>
</feature>
<feature type="region of interest" description="Disordered" evidence="2">
    <location>
        <begin position="565"/>
        <end position="628"/>
    </location>
</feature>
<evidence type="ECO:0000256" key="2">
    <source>
        <dbReference type="SAM" id="MobiDB-lite"/>
    </source>
</evidence>
<feature type="compositionally biased region" description="Basic and acidic residues" evidence="2">
    <location>
        <begin position="565"/>
        <end position="574"/>
    </location>
</feature>
<gene>
    <name evidence="3" type="ORF">PAUS00366_LOCUS10840</name>
</gene>
<dbReference type="AlphaFoldDB" id="A0A7S4AJL5"/>
<protein>
    <submittedName>
        <fullName evidence="3">Uncharacterized protein</fullName>
    </submittedName>
</protein>